<dbReference type="AlphaFoldDB" id="A0A392VQ68"/>
<sequence>ESNLDESNSEPIGSQIEGWSLNGSEHHEHKNPWHDERLLPSTRSNYAPSPFEQYQSI</sequence>
<dbReference type="EMBL" id="LXQA011211555">
    <property type="protein sequence ID" value="MCI89131.1"/>
    <property type="molecule type" value="Genomic_DNA"/>
</dbReference>
<feature type="compositionally biased region" description="Basic and acidic residues" evidence="1">
    <location>
        <begin position="24"/>
        <end position="38"/>
    </location>
</feature>
<accession>A0A392VQ68</accession>
<keyword evidence="3" id="KW-1185">Reference proteome</keyword>
<feature type="non-terminal residue" evidence="2">
    <location>
        <position position="1"/>
    </location>
</feature>
<evidence type="ECO:0000256" key="1">
    <source>
        <dbReference type="SAM" id="MobiDB-lite"/>
    </source>
</evidence>
<dbReference type="Proteomes" id="UP000265520">
    <property type="component" value="Unassembled WGS sequence"/>
</dbReference>
<protein>
    <submittedName>
        <fullName evidence="2">Uncharacterized protein</fullName>
    </submittedName>
</protein>
<comment type="caution">
    <text evidence="2">The sequence shown here is derived from an EMBL/GenBank/DDBJ whole genome shotgun (WGS) entry which is preliminary data.</text>
</comment>
<name>A0A392VQ68_9FABA</name>
<organism evidence="2 3">
    <name type="scientific">Trifolium medium</name>
    <dbReference type="NCBI Taxonomy" id="97028"/>
    <lineage>
        <taxon>Eukaryota</taxon>
        <taxon>Viridiplantae</taxon>
        <taxon>Streptophyta</taxon>
        <taxon>Embryophyta</taxon>
        <taxon>Tracheophyta</taxon>
        <taxon>Spermatophyta</taxon>
        <taxon>Magnoliopsida</taxon>
        <taxon>eudicotyledons</taxon>
        <taxon>Gunneridae</taxon>
        <taxon>Pentapetalae</taxon>
        <taxon>rosids</taxon>
        <taxon>fabids</taxon>
        <taxon>Fabales</taxon>
        <taxon>Fabaceae</taxon>
        <taxon>Papilionoideae</taxon>
        <taxon>50 kb inversion clade</taxon>
        <taxon>NPAAA clade</taxon>
        <taxon>Hologalegina</taxon>
        <taxon>IRL clade</taxon>
        <taxon>Trifolieae</taxon>
        <taxon>Trifolium</taxon>
    </lineage>
</organism>
<evidence type="ECO:0000313" key="3">
    <source>
        <dbReference type="Proteomes" id="UP000265520"/>
    </source>
</evidence>
<evidence type="ECO:0000313" key="2">
    <source>
        <dbReference type="EMBL" id="MCI89131.1"/>
    </source>
</evidence>
<feature type="compositionally biased region" description="Polar residues" evidence="1">
    <location>
        <begin position="1"/>
        <end position="12"/>
    </location>
</feature>
<feature type="compositionally biased region" description="Polar residues" evidence="1">
    <location>
        <begin position="41"/>
        <end position="57"/>
    </location>
</feature>
<reference evidence="2 3" key="1">
    <citation type="journal article" date="2018" name="Front. Plant Sci.">
        <title>Red Clover (Trifolium pratense) and Zigzag Clover (T. medium) - A Picture of Genomic Similarities and Differences.</title>
        <authorList>
            <person name="Dluhosova J."/>
            <person name="Istvanek J."/>
            <person name="Nedelnik J."/>
            <person name="Repkova J."/>
        </authorList>
    </citation>
    <scope>NUCLEOTIDE SEQUENCE [LARGE SCALE GENOMIC DNA]</scope>
    <source>
        <strain evidence="3">cv. 10/8</strain>
        <tissue evidence="2">Leaf</tissue>
    </source>
</reference>
<feature type="region of interest" description="Disordered" evidence="1">
    <location>
        <begin position="1"/>
        <end position="57"/>
    </location>
</feature>
<proteinExistence type="predicted"/>